<sequence>MTPAVVALYGTALHPQARHPRSALSRQGLNQVRVVRSVPRASVSRQRARSTAFHGLTTAAQGWPLICHSVCTLPVPPVAVVRLPQGYGSRPIFPSCRCVGSAPAAQSVLSSIGLQPERPSGGRDNKPVVFRP</sequence>
<name>A0AAV7RD80_PLEWA</name>
<organism evidence="2 3">
    <name type="scientific">Pleurodeles waltl</name>
    <name type="common">Iberian ribbed newt</name>
    <dbReference type="NCBI Taxonomy" id="8319"/>
    <lineage>
        <taxon>Eukaryota</taxon>
        <taxon>Metazoa</taxon>
        <taxon>Chordata</taxon>
        <taxon>Craniata</taxon>
        <taxon>Vertebrata</taxon>
        <taxon>Euteleostomi</taxon>
        <taxon>Amphibia</taxon>
        <taxon>Batrachia</taxon>
        <taxon>Caudata</taxon>
        <taxon>Salamandroidea</taxon>
        <taxon>Salamandridae</taxon>
        <taxon>Pleurodelinae</taxon>
        <taxon>Pleurodeles</taxon>
    </lineage>
</organism>
<reference evidence="2" key="1">
    <citation type="journal article" date="2022" name="bioRxiv">
        <title>Sequencing and chromosome-scale assembly of the giantPleurodeles waltlgenome.</title>
        <authorList>
            <person name="Brown T."/>
            <person name="Elewa A."/>
            <person name="Iarovenko S."/>
            <person name="Subramanian E."/>
            <person name="Araus A.J."/>
            <person name="Petzold A."/>
            <person name="Susuki M."/>
            <person name="Suzuki K.-i.T."/>
            <person name="Hayashi T."/>
            <person name="Toyoda A."/>
            <person name="Oliveira C."/>
            <person name="Osipova E."/>
            <person name="Leigh N.D."/>
            <person name="Simon A."/>
            <person name="Yun M.H."/>
        </authorList>
    </citation>
    <scope>NUCLEOTIDE SEQUENCE</scope>
    <source>
        <strain evidence="2">20211129_DDA</strain>
        <tissue evidence="2">Liver</tissue>
    </source>
</reference>
<evidence type="ECO:0000313" key="2">
    <source>
        <dbReference type="EMBL" id="KAJ1150764.1"/>
    </source>
</evidence>
<feature type="region of interest" description="Disordered" evidence="1">
    <location>
        <begin position="113"/>
        <end position="132"/>
    </location>
</feature>
<dbReference type="Proteomes" id="UP001066276">
    <property type="component" value="Chromosome 5"/>
</dbReference>
<keyword evidence="3" id="KW-1185">Reference proteome</keyword>
<comment type="caution">
    <text evidence="2">The sequence shown here is derived from an EMBL/GenBank/DDBJ whole genome shotgun (WGS) entry which is preliminary data.</text>
</comment>
<gene>
    <name evidence="2" type="ORF">NDU88_003553</name>
</gene>
<protein>
    <submittedName>
        <fullName evidence="2">Uncharacterized protein</fullName>
    </submittedName>
</protein>
<proteinExistence type="predicted"/>
<evidence type="ECO:0000256" key="1">
    <source>
        <dbReference type="SAM" id="MobiDB-lite"/>
    </source>
</evidence>
<dbReference type="AlphaFoldDB" id="A0AAV7RD80"/>
<dbReference type="EMBL" id="JANPWB010000009">
    <property type="protein sequence ID" value="KAJ1150764.1"/>
    <property type="molecule type" value="Genomic_DNA"/>
</dbReference>
<accession>A0AAV7RD80</accession>
<evidence type="ECO:0000313" key="3">
    <source>
        <dbReference type="Proteomes" id="UP001066276"/>
    </source>
</evidence>